<evidence type="ECO:0000313" key="1">
    <source>
        <dbReference type="EMBL" id="CAE6484899.1"/>
    </source>
</evidence>
<dbReference type="Proteomes" id="UP000601736">
    <property type="component" value="Unassembled WGS sequence"/>
</dbReference>
<evidence type="ECO:0000313" key="2">
    <source>
        <dbReference type="Proteomes" id="UP000601736"/>
    </source>
</evidence>
<accession>A0A8H8YW34</accession>
<sequence>MKNVLKYMSKLYFYVRVLKIIKYISYSSTASRVSVVSIAISYLTLELFQQY</sequence>
<proteinExistence type="predicted"/>
<dbReference type="AlphaFoldDB" id="A0A8H8YW34"/>
<organism evidence="1 2">
    <name type="scientific">Nitrosomonas nitrosa</name>
    <dbReference type="NCBI Taxonomy" id="52442"/>
    <lineage>
        <taxon>Bacteria</taxon>
        <taxon>Pseudomonadati</taxon>
        <taxon>Pseudomonadota</taxon>
        <taxon>Betaproteobacteria</taxon>
        <taxon>Nitrosomonadales</taxon>
        <taxon>Nitrosomonadaceae</taxon>
        <taxon>Nitrosomonas</taxon>
    </lineage>
</organism>
<name>A0A8H8YW34_9PROT</name>
<reference evidence="1" key="1">
    <citation type="submission" date="2021-02" db="EMBL/GenBank/DDBJ databases">
        <authorList>
            <person name="Han P."/>
        </authorList>
    </citation>
    <scope>NUCLEOTIDE SEQUENCE</scope>
    <source>
        <strain evidence="1">Nitrosomonas nitrosa 18-3D</strain>
    </source>
</reference>
<gene>
    <name evidence="1" type="ORF">NMYAN_10221</name>
</gene>
<protein>
    <submittedName>
        <fullName evidence="1">Uncharacterized protein</fullName>
    </submittedName>
</protein>
<comment type="caution">
    <text evidence="1">The sequence shown here is derived from an EMBL/GenBank/DDBJ whole genome shotgun (WGS) entry which is preliminary data.</text>
</comment>
<dbReference type="EMBL" id="CAJNAP010000001">
    <property type="protein sequence ID" value="CAE6484899.1"/>
    <property type="molecule type" value="Genomic_DNA"/>
</dbReference>